<dbReference type="FunFam" id="2.30.42.10:FF:000113">
    <property type="entry name" value="Membrane associated guanylate kinase, WW and PDZ domain containing 2"/>
    <property type="match status" value="1"/>
</dbReference>
<feature type="domain" description="PDZ" evidence="2">
    <location>
        <begin position="434"/>
        <end position="516"/>
    </location>
</feature>
<evidence type="ECO:0000313" key="4">
    <source>
        <dbReference type="Proteomes" id="UP001557470"/>
    </source>
</evidence>
<organism evidence="3 4">
    <name type="scientific">Umbra pygmaea</name>
    <name type="common">Eastern mudminnow</name>
    <dbReference type="NCBI Taxonomy" id="75934"/>
    <lineage>
        <taxon>Eukaryota</taxon>
        <taxon>Metazoa</taxon>
        <taxon>Chordata</taxon>
        <taxon>Craniata</taxon>
        <taxon>Vertebrata</taxon>
        <taxon>Euteleostomi</taxon>
        <taxon>Actinopterygii</taxon>
        <taxon>Neopterygii</taxon>
        <taxon>Teleostei</taxon>
        <taxon>Protacanthopterygii</taxon>
        <taxon>Esociformes</taxon>
        <taxon>Umbridae</taxon>
        <taxon>Umbra</taxon>
    </lineage>
</organism>
<accession>A0ABD0W9E8</accession>
<dbReference type="CDD" id="cd06733">
    <property type="entry name" value="PDZ3_MAGI-1_3-like"/>
    <property type="match status" value="1"/>
</dbReference>
<dbReference type="EMBL" id="JAGEUA010000073">
    <property type="protein sequence ID" value="KAL0961601.1"/>
    <property type="molecule type" value="Genomic_DNA"/>
</dbReference>
<dbReference type="InterPro" id="IPR036034">
    <property type="entry name" value="PDZ_sf"/>
</dbReference>
<dbReference type="Proteomes" id="UP001557470">
    <property type="component" value="Unassembled WGS sequence"/>
</dbReference>
<feature type="compositionally biased region" description="Polar residues" evidence="1">
    <location>
        <begin position="246"/>
        <end position="318"/>
    </location>
</feature>
<dbReference type="CDD" id="cd06735">
    <property type="entry name" value="PDZ5_MAGI-1_3-like"/>
    <property type="match status" value="1"/>
</dbReference>
<sequence>MGPEYIEVEVHLLREKTGFGFRILGGDEAVQAIVIGAIIENTPAERDGRLQPGDELISVDKMVVAGKPHRYVIDLMHAAARNGQVSLTVRRRVNIPSEVLGVNGRSPGSVSTQHSSPRSDAAPASSTVTPGNAPQPSTTPSDGPVPLQTSDVVIHRKENEGFGFVIISSLNRPENAAIITVPHKIGRIIEGSPADRCGRLKVGDRILAVNGQSIISMPHADIVKLIKDAGLTVTLHIVPEEDPHSGPSSEKQSPMNQKNSPQAHPSPVATQPRQGASQLGQAPAQVTQTTSTRSGPATPPSQLDQTAAQECQLTATSSPPAPGVQPNPGGAQQSPVTQLPGHPPPLYLHDGRSEVKARQDVKPDIRQPPFTDYRQPPVDYRHPPVADYRQPPTLDYRHPPPLVDYRQHSTTLAAQFPLAQFPPDFRPQDFDYFTVELEKSAKGFGFSIRGGREYKMDLFVLRLAEDGPAIRNGRMRVGDQIIEINGDSTRDMTHARAIELIKAGGRRVRLLLKRGMGQVPEYGMVPSNLSMCMKGDTLSSPYFFLMGQSKDTTVPPPGIPFLQPSLPSRK</sequence>
<dbReference type="Gene3D" id="2.30.42.10">
    <property type="match status" value="3"/>
</dbReference>
<dbReference type="PANTHER" id="PTHR10316">
    <property type="entry name" value="MEMBRANE ASSOCIATED GUANYLATE KINASE-RELATED"/>
    <property type="match status" value="1"/>
</dbReference>
<feature type="domain" description="PDZ" evidence="2">
    <location>
        <begin position="9"/>
        <end position="91"/>
    </location>
</feature>
<feature type="compositionally biased region" description="Low complexity" evidence="1">
    <location>
        <begin position="115"/>
        <end position="126"/>
    </location>
</feature>
<evidence type="ECO:0000313" key="3">
    <source>
        <dbReference type="EMBL" id="KAL0961601.1"/>
    </source>
</evidence>
<proteinExistence type="predicted"/>
<feature type="domain" description="PDZ" evidence="2">
    <location>
        <begin position="151"/>
        <end position="241"/>
    </location>
</feature>
<dbReference type="SUPFAM" id="SSF50156">
    <property type="entry name" value="PDZ domain-like"/>
    <property type="match status" value="3"/>
</dbReference>
<dbReference type="Pfam" id="PF00595">
    <property type="entry name" value="PDZ"/>
    <property type="match status" value="3"/>
</dbReference>
<gene>
    <name evidence="3" type="ORF">UPYG_G00354570</name>
</gene>
<name>A0ABD0W9E8_UMBPY</name>
<dbReference type="AlphaFoldDB" id="A0ABD0W9E8"/>
<keyword evidence="4" id="KW-1185">Reference proteome</keyword>
<protein>
    <recommendedName>
        <fullName evidence="2">PDZ domain-containing protein</fullName>
    </recommendedName>
</protein>
<dbReference type="FunFam" id="2.30.42.10:FF:000006">
    <property type="entry name" value="Membrane associated guanylate kinase, WW and PDZ domain containing 1"/>
    <property type="match status" value="1"/>
</dbReference>
<dbReference type="SMART" id="SM00228">
    <property type="entry name" value="PDZ"/>
    <property type="match status" value="3"/>
</dbReference>
<comment type="caution">
    <text evidence="3">The sequence shown here is derived from an EMBL/GenBank/DDBJ whole genome shotgun (WGS) entry which is preliminary data.</text>
</comment>
<dbReference type="PROSITE" id="PS50106">
    <property type="entry name" value="PDZ"/>
    <property type="match status" value="3"/>
</dbReference>
<dbReference type="InterPro" id="IPR001478">
    <property type="entry name" value="PDZ"/>
</dbReference>
<dbReference type="PANTHER" id="PTHR10316:SF78">
    <property type="entry name" value="MEMBRANE-ASSOCIATED GUANYLATE KINASE, WW AND PDZ DOMAIN-CONTAINING PROTEIN 2 ISOFORM X1"/>
    <property type="match status" value="1"/>
</dbReference>
<feature type="region of interest" description="Disordered" evidence="1">
    <location>
        <begin position="239"/>
        <end position="395"/>
    </location>
</feature>
<feature type="compositionally biased region" description="Basic and acidic residues" evidence="1">
    <location>
        <begin position="349"/>
        <end position="365"/>
    </location>
</feature>
<feature type="region of interest" description="Disordered" evidence="1">
    <location>
        <begin position="98"/>
        <end position="148"/>
    </location>
</feature>
<evidence type="ECO:0000256" key="1">
    <source>
        <dbReference type="SAM" id="MobiDB-lite"/>
    </source>
</evidence>
<reference evidence="3 4" key="1">
    <citation type="submission" date="2024-06" db="EMBL/GenBank/DDBJ databases">
        <authorList>
            <person name="Pan Q."/>
            <person name="Wen M."/>
            <person name="Jouanno E."/>
            <person name="Zahm M."/>
            <person name="Klopp C."/>
            <person name="Cabau C."/>
            <person name="Louis A."/>
            <person name="Berthelot C."/>
            <person name="Parey E."/>
            <person name="Roest Crollius H."/>
            <person name="Montfort J."/>
            <person name="Robinson-Rechavi M."/>
            <person name="Bouchez O."/>
            <person name="Lampietro C."/>
            <person name="Lopez Roques C."/>
            <person name="Donnadieu C."/>
            <person name="Postlethwait J."/>
            <person name="Bobe J."/>
            <person name="Verreycken H."/>
            <person name="Guiguen Y."/>
        </authorList>
    </citation>
    <scope>NUCLEOTIDE SEQUENCE [LARGE SCALE GENOMIC DNA]</scope>
    <source>
        <strain evidence="3">Up_M1</strain>
        <tissue evidence="3">Testis</tissue>
    </source>
</reference>
<dbReference type="CDD" id="cd06734">
    <property type="entry name" value="PDZ4_MAGI-1_3-like"/>
    <property type="match status" value="1"/>
</dbReference>
<evidence type="ECO:0000259" key="2">
    <source>
        <dbReference type="PROSITE" id="PS50106"/>
    </source>
</evidence>
<dbReference type="FunFam" id="2.30.42.10:FF:000012">
    <property type="entry name" value="Membrane associated guanylate kinase, WW and PDZ domain containing 1"/>
    <property type="match status" value="1"/>
</dbReference>
<feature type="compositionally biased region" description="Polar residues" evidence="1">
    <location>
        <begin position="127"/>
        <end position="148"/>
    </location>
</feature>